<dbReference type="InterPro" id="IPR053924">
    <property type="entry name" value="RecX_HTH_2nd"/>
</dbReference>
<dbReference type="HAMAP" id="MF_01114">
    <property type="entry name" value="RecX"/>
    <property type="match status" value="1"/>
</dbReference>
<comment type="subcellular location">
    <subcellularLocation>
        <location evidence="1 5">Cytoplasm</location>
    </subcellularLocation>
</comment>
<dbReference type="OrthoDB" id="9804967at2"/>
<dbReference type="PANTHER" id="PTHR33602">
    <property type="entry name" value="REGULATORY PROTEIN RECX FAMILY PROTEIN"/>
    <property type="match status" value="1"/>
</dbReference>
<feature type="domain" description="RecX third three-helical" evidence="7">
    <location>
        <begin position="172"/>
        <end position="211"/>
    </location>
</feature>
<evidence type="ECO:0000256" key="1">
    <source>
        <dbReference type="ARBA" id="ARBA00004496"/>
    </source>
</evidence>
<evidence type="ECO:0000256" key="3">
    <source>
        <dbReference type="ARBA" id="ARBA00018111"/>
    </source>
</evidence>
<dbReference type="GO" id="GO:0006282">
    <property type="term" value="P:regulation of DNA repair"/>
    <property type="evidence" value="ECO:0007669"/>
    <property type="project" value="UniProtKB-UniRule"/>
</dbReference>
<dbReference type="Pfam" id="PF02631">
    <property type="entry name" value="RecX_HTH2"/>
    <property type="match status" value="1"/>
</dbReference>
<name>A0A4P9A3R1_9BACT</name>
<evidence type="ECO:0000313" key="8">
    <source>
        <dbReference type="EMBL" id="QCT42455.1"/>
    </source>
</evidence>
<dbReference type="AlphaFoldDB" id="A0A4P9A3R1"/>
<evidence type="ECO:0000256" key="5">
    <source>
        <dbReference type="HAMAP-Rule" id="MF_01114"/>
    </source>
</evidence>
<dbReference type="GO" id="GO:0005737">
    <property type="term" value="C:cytoplasm"/>
    <property type="evidence" value="ECO:0007669"/>
    <property type="project" value="UniProtKB-SubCell"/>
</dbReference>
<evidence type="ECO:0000256" key="4">
    <source>
        <dbReference type="ARBA" id="ARBA00022490"/>
    </source>
</evidence>
<accession>A0A4P9A3R1</accession>
<dbReference type="EMBL" id="CP040004">
    <property type="protein sequence ID" value="QCT42455.1"/>
    <property type="molecule type" value="Genomic_DNA"/>
</dbReference>
<sequence>MKITDISLQARDNNRVNVSVDGVYSFSLDITQVTDLNLKVGRELSDGELEELQEESQFGKLYMRALEYCLRRPHSVKEVRDYLWRKTQPALRKRQTGMNNPVVYSERVASRVLSKLQQKAYVNDEAFARWWVENRQLSKGVSRRKLTAELRSKGVHADIIAQTLEKTDRTDEQELRKVIAKKHRRYAGDRQKFVQYLVRQGFSYDDVVSALNDVEEVNN</sequence>
<feature type="domain" description="RecX second three-helical" evidence="6">
    <location>
        <begin position="123"/>
        <end position="164"/>
    </location>
</feature>
<dbReference type="RefSeq" id="WP_138079431.1">
    <property type="nucleotide sequence ID" value="NZ_CP040004.1"/>
</dbReference>
<dbReference type="PANTHER" id="PTHR33602:SF1">
    <property type="entry name" value="REGULATORY PROTEIN RECX FAMILY PROTEIN"/>
    <property type="match status" value="1"/>
</dbReference>
<proteinExistence type="inferred from homology"/>
<keyword evidence="4 5" id="KW-0963">Cytoplasm</keyword>
<gene>
    <name evidence="5" type="primary">recX</name>
    <name evidence="8" type="ORF">FBF37_03235</name>
</gene>
<evidence type="ECO:0000259" key="7">
    <source>
        <dbReference type="Pfam" id="PF21981"/>
    </source>
</evidence>
<dbReference type="InterPro" id="IPR053925">
    <property type="entry name" value="RecX_HTH_3rd"/>
</dbReference>
<protein>
    <recommendedName>
        <fullName evidence="3 5">Regulatory protein RecX</fullName>
    </recommendedName>
</protein>
<evidence type="ECO:0000259" key="6">
    <source>
        <dbReference type="Pfam" id="PF02631"/>
    </source>
</evidence>
<keyword evidence="9" id="KW-1185">Reference proteome</keyword>
<evidence type="ECO:0000313" key="9">
    <source>
        <dbReference type="Proteomes" id="UP000310639"/>
    </source>
</evidence>
<dbReference type="Pfam" id="PF21981">
    <property type="entry name" value="RecX_HTH3"/>
    <property type="match status" value="1"/>
</dbReference>
<dbReference type="KEGG" id="nft:FBF37_03235"/>
<dbReference type="Gene3D" id="1.10.10.10">
    <property type="entry name" value="Winged helix-like DNA-binding domain superfamily/Winged helix DNA-binding domain"/>
    <property type="match status" value="3"/>
</dbReference>
<organism evidence="8 9">
    <name type="scientific">Candidatus Nanosynbacter featherlites</name>
    <dbReference type="NCBI Taxonomy" id="2572088"/>
    <lineage>
        <taxon>Bacteria</taxon>
        <taxon>Candidatus Saccharimonadota</taxon>
        <taxon>Candidatus Saccharimonadia</taxon>
        <taxon>Candidatus Nanosynbacterales</taxon>
        <taxon>Candidatus Nanosynbacteraceae</taxon>
        <taxon>Candidatus Nanosynbacter</taxon>
    </lineage>
</organism>
<comment type="function">
    <text evidence="5">Modulates RecA activity.</text>
</comment>
<reference evidence="8 9" key="1">
    <citation type="submission" date="2019-04" db="EMBL/GenBank/DDBJ databases">
        <title>Saccharibacteria TM7 genomes.</title>
        <authorList>
            <person name="Bor B."/>
            <person name="He X."/>
            <person name="Chen T."/>
            <person name="Dewhirst F.E."/>
        </authorList>
    </citation>
    <scope>NUCLEOTIDE SEQUENCE [LARGE SCALE GENOMIC DNA]</scope>
    <source>
        <strain evidence="8 9">BB001</strain>
    </source>
</reference>
<evidence type="ECO:0000256" key="2">
    <source>
        <dbReference type="ARBA" id="ARBA00009695"/>
    </source>
</evidence>
<comment type="similarity">
    <text evidence="2 5">Belongs to the RecX family.</text>
</comment>
<dbReference type="InterPro" id="IPR036388">
    <property type="entry name" value="WH-like_DNA-bd_sf"/>
</dbReference>
<dbReference type="Proteomes" id="UP000310639">
    <property type="component" value="Chromosome"/>
</dbReference>
<dbReference type="InterPro" id="IPR003783">
    <property type="entry name" value="Regulatory_RecX"/>
</dbReference>